<dbReference type="PANTHER" id="PTHR23524:SF1">
    <property type="entry name" value="MRH DOMAIN-CONTAINING PROTEIN-RELATED"/>
    <property type="match status" value="1"/>
</dbReference>
<evidence type="ECO:0000256" key="1">
    <source>
        <dbReference type="SAM" id="Phobius"/>
    </source>
</evidence>
<keyword evidence="1" id="KW-0812">Transmembrane</keyword>
<proteinExistence type="predicted"/>
<keyword evidence="4" id="KW-1185">Reference proteome</keyword>
<organism evidence="3 4">
    <name type="scientific">Dictyostelium firmibasis</name>
    <dbReference type="NCBI Taxonomy" id="79012"/>
    <lineage>
        <taxon>Eukaryota</taxon>
        <taxon>Amoebozoa</taxon>
        <taxon>Evosea</taxon>
        <taxon>Eumycetozoa</taxon>
        <taxon>Dictyostelia</taxon>
        <taxon>Dictyosteliales</taxon>
        <taxon>Dictyosteliaceae</taxon>
        <taxon>Dictyostelium</taxon>
    </lineage>
</organism>
<dbReference type="PANTHER" id="PTHR23524">
    <property type="entry name" value="TRANSPORTER, PUTATIVE (AFU_ORTHOLOGUE AFUA_8G04850)-RELATED"/>
    <property type="match status" value="1"/>
</dbReference>
<comment type="caution">
    <text evidence="3">The sequence shown here is derived from an EMBL/GenBank/DDBJ whole genome shotgun (WGS) entry which is preliminary data.</text>
</comment>
<keyword evidence="1" id="KW-1133">Transmembrane helix</keyword>
<protein>
    <recommendedName>
        <fullName evidence="5">TgrB1</fullName>
    </recommendedName>
</protein>
<accession>A0AAN7U0K7</accession>
<reference evidence="3 4" key="1">
    <citation type="submission" date="2023-11" db="EMBL/GenBank/DDBJ databases">
        <title>Dfirmibasis_genome.</title>
        <authorList>
            <person name="Edelbroek B."/>
            <person name="Kjellin J."/>
            <person name="Jerlstrom-Hultqvist J."/>
            <person name="Soderbom F."/>
        </authorList>
    </citation>
    <scope>NUCLEOTIDE SEQUENCE [LARGE SCALE GENOMIC DNA]</scope>
    <source>
        <strain evidence="3 4">TNS-C-14</strain>
    </source>
</reference>
<dbReference type="EMBL" id="JAVFKY010000003">
    <property type="protein sequence ID" value="KAK5578920.1"/>
    <property type="molecule type" value="Genomic_DNA"/>
</dbReference>
<sequence length="1305" mass="146060">MKIKIKIQFILFIFSILINIIISKDFCENITPVYTFEDTHCDSDFYTVVNPTVYINNLKDYDTVLVVPEPIARSYISYNNYAVILDFGKSYNFTFVNNKCTQNPVANFTTKSGPNFKITNPICAGSQSTIDFIPDPSLKGTVYTFTMKNNNITLPIQLKAPEQYEIEALIDGVTQCKATLNLKGSNITGPQPIVIVTSPICGQSNGAIKIENYKNFTKIVVNSTIPITPTSPGVYSGLSKGTYKITTTDSQCGERYHTTFIYDAIPPYHIEFVDFSCPISPLVKLIINTTESYEILNGQEPVSNPFYANSNDVFYAKMSCATFELQLNLPSSYPLIQYTYEDSNFCQPYTISLVGFNSSAFPNLKIISQDEISVSLDANSSFVASYGDLYSISDSCYDSELIIGRTYPKPIIKYLNESNYCKDYIDIQVYNFLDFYYIALIPFDGESPSSTFKYSMSSDGYFRNVSNQQLLLEYQYRSCSDILRYTIGNMNRMDNSTLDVKFNITSYPTCNYLFGMADVEMYKKNTTELVASFSQQFFYYSKGATVNFYTDFEFNCDASVSGIDLGDFVFKQASVNVSTAIKPVCRYSQGSGLRIDSDTEILTIVINGKQVYPYDTNGSSVYVYGEAGNHTIELRFARSTECQPMTIYHWVEPLHNFTFNYQTTNVTTCLQKPDGAIFIEGWNNFTLLTINSNPYIPGPDFWLEGLSSKSYSIDFVKTFDDNSTCTGVAHIFVPSMHADISYTIINQPLCSSDSSGSVSFDYASNFPNQPNRMPIDLVYQGQILYTGNVADNFLPGTYIFNVSSGNCAWELPVTFNEVPIDITYKQLWYYIDDDCQIQAGYQFSANNSLATNSLKAYSIYFTSDGGLIYGEIPTSTFDIDVYYAPNSVCEKTFTFSYDDYYDITYPKLQYTIIRKPNCMSADQTFDIKITNPSDWSYLVVGNMTMDSNGVIKGVAPYMQVYGLNSKTNCYLSDIYDDVSYNNNIVTDKIISSETCHGSKNGQIEFTDDQYGYYPFTFDSNSGGNVLLPLLNSQNKNKFKQITSEQVFIELVGKNILTSTCKQYDSATITGNEPSLVENIEDQCSTDGLGSINIETSLQGLNVSAYFSTGNSEELFNGTLNNAKPGTYNLVNFKVTTDYCRRSFGQIDVKIGASIFSLNVDSSTCESVIIKPSIITSTYPNTPIYHYNFTSTLNETIQYNQSGPLTVNSLADFGQYKLVVSDGHCIQTHVFNFTQCPNEDDGGVNLGLAIGLPIGLVGLGAIIAASVFFYRKRKSPIKANDLPPLSHEMETVSTFQGGRIVEIDKF</sequence>
<name>A0AAN7U0K7_9MYCE</name>
<feature type="chain" id="PRO_5042830804" description="TgrB1" evidence="2">
    <location>
        <begin position="24"/>
        <end position="1305"/>
    </location>
</feature>
<keyword evidence="1" id="KW-0472">Membrane</keyword>
<feature type="signal peptide" evidence="2">
    <location>
        <begin position="1"/>
        <end position="23"/>
    </location>
</feature>
<keyword evidence="2" id="KW-0732">Signal</keyword>
<gene>
    <name evidence="3" type="ORF">RB653_008595</name>
</gene>
<evidence type="ECO:0008006" key="5">
    <source>
        <dbReference type="Google" id="ProtNLM"/>
    </source>
</evidence>
<evidence type="ECO:0000313" key="3">
    <source>
        <dbReference type="EMBL" id="KAK5578920.1"/>
    </source>
</evidence>
<dbReference type="Proteomes" id="UP001344447">
    <property type="component" value="Unassembled WGS sequence"/>
</dbReference>
<evidence type="ECO:0000313" key="4">
    <source>
        <dbReference type="Proteomes" id="UP001344447"/>
    </source>
</evidence>
<feature type="transmembrane region" description="Helical" evidence="1">
    <location>
        <begin position="1245"/>
        <end position="1269"/>
    </location>
</feature>
<evidence type="ECO:0000256" key="2">
    <source>
        <dbReference type="SAM" id="SignalP"/>
    </source>
</evidence>